<comment type="caution">
    <text evidence="1">The sequence shown here is derived from an EMBL/GenBank/DDBJ whole genome shotgun (WGS) entry which is preliminary data.</text>
</comment>
<keyword evidence="2" id="KW-1185">Reference proteome</keyword>
<gene>
    <name evidence="1" type="ORF">FMOSSE_LOCUS3975</name>
</gene>
<reference evidence="1" key="1">
    <citation type="submission" date="2021-06" db="EMBL/GenBank/DDBJ databases">
        <authorList>
            <person name="Kallberg Y."/>
            <person name="Tangrot J."/>
            <person name="Rosling A."/>
        </authorList>
    </citation>
    <scope>NUCLEOTIDE SEQUENCE</scope>
    <source>
        <strain evidence="1">87-6 pot B 2015</strain>
    </source>
</reference>
<name>A0A9N8ZLC7_FUNMO</name>
<organism evidence="1 2">
    <name type="scientific">Funneliformis mosseae</name>
    <name type="common">Endomycorrhizal fungus</name>
    <name type="synonym">Glomus mosseae</name>
    <dbReference type="NCBI Taxonomy" id="27381"/>
    <lineage>
        <taxon>Eukaryota</taxon>
        <taxon>Fungi</taxon>
        <taxon>Fungi incertae sedis</taxon>
        <taxon>Mucoromycota</taxon>
        <taxon>Glomeromycotina</taxon>
        <taxon>Glomeromycetes</taxon>
        <taxon>Glomerales</taxon>
        <taxon>Glomeraceae</taxon>
        <taxon>Funneliformis</taxon>
    </lineage>
</organism>
<proteinExistence type="predicted"/>
<evidence type="ECO:0000313" key="1">
    <source>
        <dbReference type="EMBL" id="CAG8499756.1"/>
    </source>
</evidence>
<dbReference type="EMBL" id="CAJVPP010000637">
    <property type="protein sequence ID" value="CAG8499756.1"/>
    <property type="molecule type" value="Genomic_DNA"/>
</dbReference>
<evidence type="ECO:0000313" key="2">
    <source>
        <dbReference type="Proteomes" id="UP000789375"/>
    </source>
</evidence>
<dbReference type="AlphaFoldDB" id="A0A9N8ZLC7"/>
<accession>A0A9N8ZLC7</accession>
<protein>
    <submittedName>
        <fullName evidence="1">13805_t:CDS:1</fullName>
    </submittedName>
</protein>
<sequence length="88" mass="10654">MSHVLMSEKYNEPQEGCNNLKNLFMIIRMIANNLDCKHVVEFLDYYIESRNPTTYKCYLKDVKVYRRLNECFMIAWRLFKYDVKGISN</sequence>
<dbReference type="Proteomes" id="UP000789375">
    <property type="component" value="Unassembled WGS sequence"/>
</dbReference>